<proteinExistence type="predicted"/>
<reference evidence="1 2" key="1">
    <citation type="journal article" date="2021" name="Elife">
        <title>Chloroplast acquisition without the gene transfer in kleptoplastic sea slugs, Plakobranchus ocellatus.</title>
        <authorList>
            <person name="Maeda T."/>
            <person name="Takahashi S."/>
            <person name="Yoshida T."/>
            <person name="Shimamura S."/>
            <person name="Takaki Y."/>
            <person name="Nagai Y."/>
            <person name="Toyoda A."/>
            <person name="Suzuki Y."/>
            <person name="Arimoto A."/>
            <person name="Ishii H."/>
            <person name="Satoh N."/>
            <person name="Nishiyama T."/>
            <person name="Hasebe M."/>
            <person name="Maruyama T."/>
            <person name="Minagawa J."/>
            <person name="Obokata J."/>
            <person name="Shigenobu S."/>
        </authorList>
    </citation>
    <scope>NUCLEOTIDE SEQUENCE [LARGE SCALE GENOMIC DNA]</scope>
</reference>
<organism evidence="1 2">
    <name type="scientific">Plakobranchus ocellatus</name>
    <dbReference type="NCBI Taxonomy" id="259542"/>
    <lineage>
        <taxon>Eukaryota</taxon>
        <taxon>Metazoa</taxon>
        <taxon>Spiralia</taxon>
        <taxon>Lophotrochozoa</taxon>
        <taxon>Mollusca</taxon>
        <taxon>Gastropoda</taxon>
        <taxon>Heterobranchia</taxon>
        <taxon>Euthyneura</taxon>
        <taxon>Panpulmonata</taxon>
        <taxon>Sacoglossa</taxon>
        <taxon>Placobranchoidea</taxon>
        <taxon>Plakobranchidae</taxon>
        <taxon>Plakobranchus</taxon>
    </lineage>
</organism>
<protein>
    <submittedName>
        <fullName evidence="1">Uncharacterized protein</fullName>
    </submittedName>
</protein>
<evidence type="ECO:0000313" key="2">
    <source>
        <dbReference type="Proteomes" id="UP000735302"/>
    </source>
</evidence>
<accession>A0AAV3YCC1</accession>
<keyword evidence="2" id="KW-1185">Reference proteome</keyword>
<dbReference type="EMBL" id="BLXT01000801">
    <property type="protein sequence ID" value="GFN80154.1"/>
    <property type="molecule type" value="Genomic_DNA"/>
</dbReference>
<name>A0AAV3YCC1_9GAST</name>
<dbReference type="Proteomes" id="UP000735302">
    <property type="component" value="Unassembled WGS sequence"/>
</dbReference>
<comment type="caution">
    <text evidence="1">The sequence shown here is derived from an EMBL/GenBank/DDBJ whole genome shotgun (WGS) entry which is preliminary data.</text>
</comment>
<dbReference type="AlphaFoldDB" id="A0AAV3YCC1"/>
<evidence type="ECO:0000313" key="1">
    <source>
        <dbReference type="EMBL" id="GFN80154.1"/>
    </source>
</evidence>
<sequence>MYWVIQVRPASGQCLISTRSVSGQCQASVRPAPGQCLISTRSALKEEEENEIVANLPMDAVVFPTTASSMGKRVDGDVPNTSSLALLSSSWQL</sequence>
<gene>
    <name evidence="1" type="ORF">PoB_000666000</name>
</gene>